<keyword evidence="1" id="KW-1133">Transmembrane helix</keyword>
<accession>A0A081CAN8</accession>
<dbReference type="HOGENOM" id="CLU_1438468_0_0_0"/>
<evidence type="ECO:0000313" key="2">
    <source>
        <dbReference type="EMBL" id="GAK61643.1"/>
    </source>
</evidence>
<organism evidence="2">
    <name type="scientific">Vecturithrix granuli</name>
    <dbReference type="NCBI Taxonomy" id="1499967"/>
    <lineage>
        <taxon>Bacteria</taxon>
        <taxon>Candidatus Moduliflexota</taxon>
        <taxon>Candidatus Vecturitrichia</taxon>
        <taxon>Candidatus Vecturitrichales</taxon>
        <taxon>Candidatus Vecturitrichaceae</taxon>
        <taxon>Candidatus Vecturithrix</taxon>
    </lineage>
</organism>
<dbReference type="Proteomes" id="UP000030661">
    <property type="component" value="Unassembled WGS sequence"/>
</dbReference>
<reference evidence="2" key="1">
    <citation type="journal article" date="2015" name="PeerJ">
        <title>First genomic representation of candidate bacterial phylum KSB3 points to enhanced environmental sensing as a trigger of wastewater bulking.</title>
        <authorList>
            <person name="Sekiguchi Y."/>
            <person name="Ohashi A."/>
            <person name="Parks D.H."/>
            <person name="Yamauchi T."/>
            <person name="Tyson G.W."/>
            <person name="Hugenholtz P."/>
        </authorList>
    </citation>
    <scope>NUCLEOTIDE SEQUENCE [LARGE SCALE GENOMIC DNA]</scope>
</reference>
<feature type="transmembrane region" description="Helical" evidence="1">
    <location>
        <begin position="17"/>
        <end position="40"/>
    </location>
</feature>
<keyword evidence="1" id="KW-0472">Membrane</keyword>
<keyword evidence="3" id="KW-1185">Reference proteome</keyword>
<gene>
    <name evidence="2" type="ORF">U27_01544</name>
</gene>
<name>A0A081CAN8_VECG1</name>
<evidence type="ECO:0000256" key="1">
    <source>
        <dbReference type="SAM" id="Phobius"/>
    </source>
</evidence>
<evidence type="ECO:0000313" key="3">
    <source>
        <dbReference type="Proteomes" id="UP000030661"/>
    </source>
</evidence>
<dbReference type="EMBL" id="DF820481">
    <property type="protein sequence ID" value="GAK61643.1"/>
    <property type="molecule type" value="Genomic_DNA"/>
</dbReference>
<dbReference type="AlphaFoldDB" id="A0A081CAN8"/>
<protein>
    <submittedName>
        <fullName evidence="2">Uncharacterized protein</fullName>
    </submittedName>
</protein>
<keyword evidence="1" id="KW-0812">Transmembrane</keyword>
<sequence>MYDFYGDVSNPSRDYSAFLRSVTFLAISIAISFQTLPGIIPRFYEISIRYHKPINNGFKPFQGLFRVSTALTLRLFPLTSHSFKPFQGLFRVSTYAIPFAPAIPRSFQTLPGIIPRFYCHRDHCPGDYSAVSNPSRDYSAFLHSRTRNRYLKR</sequence>
<proteinExistence type="predicted"/>